<evidence type="ECO:0000313" key="2">
    <source>
        <dbReference type="EMBL" id="CAA9265573.1"/>
    </source>
</evidence>
<feature type="compositionally biased region" description="Basic residues" evidence="1">
    <location>
        <begin position="227"/>
        <end position="243"/>
    </location>
</feature>
<sequence>GVRRRRGDHGPHARPRRPGADRHPAARLLGAPHAGPERRDRLGRPAGRGPLGDAARAHLAVGHRAVGDPRRGAADPALRARGREHALGRPVVRADPHADADALRLRLRPARGPRPVRAHRGRRRDAALGDVRPRRRGARHARLPPARPAAPPRRPLRPHRCRGQHVRQRPRRRGGHRPAAARGPARRAGAAAAARGEPGARRRGGAPRPLRPRGARPPGADAVARGARARALAHRARLLRGRQRAGPGPGLPRGGAVRAGRAHGGAGQPAPRRDEAVHDREGAGVPARGRHGRRRLRGRLAARRVGL</sequence>
<feature type="compositionally biased region" description="Basic residues" evidence="1">
    <location>
        <begin position="133"/>
        <end position="142"/>
    </location>
</feature>
<protein>
    <submittedName>
        <fullName evidence="2">Uncharacterized protein</fullName>
    </submittedName>
</protein>
<evidence type="ECO:0000256" key="1">
    <source>
        <dbReference type="SAM" id="MobiDB-lite"/>
    </source>
</evidence>
<feature type="compositionally biased region" description="Basic residues" evidence="1">
    <location>
        <begin position="154"/>
        <end position="176"/>
    </location>
</feature>
<reference evidence="2" key="1">
    <citation type="submission" date="2020-02" db="EMBL/GenBank/DDBJ databases">
        <authorList>
            <person name="Meier V. D."/>
        </authorList>
    </citation>
    <scope>NUCLEOTIDE SEQUENCE</scope>
    <source>
        <strain evidence="2">AVDCRST_MAG54</strain>
    </source>
</reference>
<feature type="compositionally biased region" description="Basic and acidic residues" evidence="1">
    <location>
        <begin position="81"/>
        <end position="104"/>
    </location>
</feature>
<feature type="compositionally biased region" description="Basic residues" evidence="1">
    <location>
        <begin position="105"/>
        <end position="123"/>
    </location>
</feature>
<accession>A0A6J4J2Z6</accession>
<feature type="compositionally biased region" description="Basic residues" evidence="1">
    <location>
        <begin position="1"/>
        <end position="17"/>
    </location>
</feature>
<feature type="non-terminal residue" evidence="2">
    <location>
        <position position="1"/>
    </location>
</feature>
<dbReference type="AlphaFoldDB" id="A0A6J4J2Z6"/>
<feature type="compositionally biased region" description="Basic and acidic residues" evidence="1">
    <location>
        <begin position="271"/>
        <end position="282"/>
    </location>
</feature>
<feature type="compositionally biased region" description="Basic residues" evidence="1">
    <location>
        <begin position="288"/>
        <end position="307"/>
    </location>
</feature>
<proteinExistence type="predicted"/>
<feature type="compositionally biased region" description="Low complexity" evidence="1">
    <location>
        <begin position="216"/>
        <end position="226"/>
    </location>
</feature>
<feature type="compositionally biased region" description="Low complexity" evidence="1">
    <location>
        <begin position="44"/>
        <end position="54"/>
    </location>
</feature>
<gene>
    <name evidence="2" type="ORF">AVDCRST_MAG54-2702</name>
</gene>
<feature type="region of interest" description="Disordered" evidence="1">
    <location>
        <begin position="1"/>
        <end position="307"/>
    </location>
</feature>
<name>A0A6J4J2Z6_9PSEU</name>
<organism evidence="2">
    <name type="scientific">uncultured Actinomycetospora sp</name>
    <dbReference type="NCBI Taxonomy" id="1135996"/>
    <lineage>
        <taxon>Bacteria</taxon>
        <taxon>Bacillati</taxon>
        <taxon>Actinomycetota</taxon>
        <taxon>Actinomycetes</taxon>
        <taxon>Pseudonocardiales</taxon>
        <taxon>Pseudonocardiaceae</taxon>
        <taxon>Actinomycetospora</taxon>
        <taxon>environmental samples</taxon>
    </lineage>
</organism>
<feature type="compositionally biased region" description="Basic residues" evidence="1">
    <location>
        <begin position="201"/>
        <end position="214"/>
    </location>
</feature>
<feature type="non-terminal residue" evidence="2">
    <location>
        <position position="307"/>
    </location>
</feature>
<dbReference type="EMBL" id="CADCTH010000346">
    <property type="protein sequence ID" value="CAA9265573.1"/>
    <property type="molecule type" value="Genomic_DNA"/>
</dbReference>
<feature type="compositionally biased region" description="Low complexity" evidence="1">
    <location>
        <begin position="177"/>
        <end position="197"/>
    </location>
</feature>